<feature type="transmembrane region" description="Helical" evidence="7">
    <location>
        <begin position="311"/>
        <end position="336"/>
    </location>
</feature>
<name>A0ABW5RUW7_9BACI</name>
<sequence>MTKGLMKNKGYMTLMTAQAISSMGDWLSIIAVITLVGLKWEGTPLQMSMIILSLALPMALFGPFSGAVADRLERKTLMIISDVFRGVLILLLTIANTVWLVYITLFLVGIFSSVFVPAKNGKLKELVGEGSIKGAMSFTSMIDSSTKIIGPLLSGILVTSFGAYQVFIIDSASFFLSAILILFLPKGERANKNVSTTTESSFRKELAEGFQFIKSSAFLLSGLFLLTISLLIVQLTDSQIIVLLRELTSASPDLFGYAVTCSGLGMLLTGIVLTKKTDYNSFVYMVIGVFGIGFSFGSLAVFTYYDVELNILWVPFFALIAGLASGLGFIPFQAAVQTETPVHMTGRVFGVINSMTTIATIAGPLLGGLLATLIGVIEAFIITSSFLIVLSLIAFLLKNKLERRGPVVTESKQRA</sequence>
<feature type="transmembrane region" description="Helical" evidence="7">
    <location>
        <begin position="348"/>
        <end position="367"/>
    </location>
</feature>
<evidence type="ECO:0000256" key="3">
    <source>
        <dbReference type="ARBA" id="ARBA00022475"/>
    </source>
</evidence>
<proteinExistence type="predicted"/>
<keyword evidence="2" id="KW-0813">Transport</keyword>
<evidence type="ECO:0000256" key="2">
    <source>
        <dbReference type="ARBA" id="ARBA00022448"/>
    </source>
</evidence>
<dbReference type="SUPFAM" id="SSF103473">
    <property type="entry name" value="MFS general substrate transporter"/>
    <property type="match status" value="1"/>
</dbReference>
<evidence type="ECO:0000256" key="4">
    <source>
        <dbReference type="ARBA" id="ARBA00022692"/>
    </source>
</evidence>
<dbReference type="CDD" id="cd06173">
    <property type="entry name" value="MFS_MefA_like"/>
    <property type="match status" value="1"/>
</dbReference>
<dbReference type="InterPro" id="IPR001958">
    <property type="entry name" value="Tet-R_TetA/multi-R_MdtG-like"/>
</dbReference>
<feature type="transmembrane region" description="Helical" evidence="7">
    <location>
        <begin position="373"/>
        <end position="397"/>
    </location>
</feature>
<keyword evidence="4 7" id="KW-0812">Transmembrane</keyword>
<comment type="caution">
    <text evidence="9">The sequence shown here is derived from an EMBL/GenBank/DDBJ whole genome shotgun (WGS) entry which is preliminary data.</text>
</comment>
<dbReference type="PANTHER" id="PTHR43266">
    <property type="entry name" value="MACROLIDE-EFFLUX PROTEIN"/>
    <property type="match status" value="1"/>
</dbReference>
<dbReference type="Pfam" id="PF07690">
    <property type="entry name" value="MFS_1"/>
    <property type="match status" value="1"/>
</dbReference>
<feature type="domain" description="Major facilitator superfamily (MFS) profile" evidence="8">
    <location>
        <begin position="1"/>
        <end position="402"/>
    </location>
</feature>
<feature type="transmembrane region" description="Helical" evidence="7">
    <location>
        <begin position="254"/>
        <end position="273"/>
    </location>
</feature>
<protein>
    <submittedName>
        <fullName evidence="9">MFS transporter</fullName>
    </submittedName>
</protein>
<evidence type="ECO:0000313" key="9">
    <source>
        <dbReference type="EMBL" id="MFD2682146.1"/>
    </source>
</evidence>
<dbReference type="PROSITE" id="PS50850">
    <property type="entry name" value="MFS"/>
    <property type="match status" value="1"/>
</dbReference>
<dbReference type="InterPro" id="IPR011701">
    <property type="entry name" value="MFS"/>
</dbReference>
<dbReference type="InterPro" id="IPR036259">
    <property type="entry name" value="MFS_trans_sf"/>
</dbReference>
<feature type="transmembrane region" description="Helical" evidence="7">
    <location>
        <begin position="161"/>
        <end position="184"/>
    </location>
</feature>
<evidence type="ECO:0000256" key="1">
    <source>
        <dbReference type="ARBA" id="ARBA00004651"/>
    </source>
</evidence>
<dbReference type="Proteomes" id="UP001597506">
    <property type="component" value="Unassembled WGS sequence"/>
</dbReference>
<feature type="transmembrane region" description="Helical" evidence="7">
    <location>
        <begin position="12"/>
        <end position="38"/>
    </location>
</feature>
<feature type="transmembrane region" description="Helical" evidence="7">
    <location>
        <begin position="50"/>
        <end position="69"/>
    </location>
</feature>
<reference evidence="10" key="1">
    <citation type="journal article" date="2019" name="Int. J. Syst. Evol. Microbiol.">
        <title>The Global Catalogue of Microorganisms (GCM) 10K type strain sequencing project: providing services to taxonomists for standard genome sequencing and annotation.</title>
        <authorList>
            <consortium name="The Broad Institute Genomics Platform"/>
            <consortium name="The Broad Institute Genome Sequencing Center for Infectious Disease"/>
            <person name="Wu L."/>
            <person name="Ma J."/>
        </authorList>
    </citation>
    <scope>NUCLEOTIDE SEQUENCE [LARGE SCALE GENOMIC DNA]</scope>
    <source>
        <strain evidence="10">KCTC 3913</strain>
    </source>
</reference>
<dbReference type="PANTHER" id="PTHR43266:SF2">
    <property type="entry name" value="MAJOR FACILITATOR SUPERFAMILY (MFS) PROFILE DOMAIN-CONTAINING PROTEIN"/>
    <property type="match status" value="1"/>
</dbReference>
<keyword evidence="3" id="KW-1003">Cell membrane</keyword>
<feature type="transmembrane region" description="Helical" evidence="7">
    <location>
        <begin position="89"/>
        <end position="116"/>
    </location>
</feature>
<keyword evidence="6 7" id="KW-0472">Membrane</keyword>
<evidence type="ECO:0000259" key="8">
    <source>
        <dbReference type="PROSITE" id="PS50850"/>
    </source>
</evidence>
<dbReference type="EMBL" id="JBHUMF010000031">
    <property type="protein sequence ID" value="MFD2682146.1"/>
    <property type="molecule type" value="Genomic_DNA"/>
</dbReference>
<feature type="transmembrane region" description="Helical" evidence="7">
    <location>
        <begin position="212"/>
        <end position="234"/>
    </location>
</feature>
<dbReference type="PRINTS" id="PR01035">
    <property type="entry name" value="TCRTETA"/>
</dbReference>
<dbReference type="InterPro" id="IPR020846">
    <property type="entry name" value="MFS_dom"/>
</dbReference>
<evidence type="ECO:0000256" key="7">
    <source>
        <dbReference type="SAM" id="Phobius"/>
    </source>
</evidence>
<evidence type="ECO:0000256" key="6">
    <source>
        <dbReference type="ARBA" id="ARBA00023136"/>
    </source>
</evidence>
<keyword evidence="5 7" id="KW-1133">Transmembrane helix</keyword>
<comment type="subcellular location">
    <subcellularLocation>
        <location evidence="1">Cell membrane</location>
        <topology evidence="1">Multi-pass membrane protein</topology>
    </subcellularLocation>
</comment>
<keyword evidence="10" id="KW-1185">Reference proteome</keyword>
<feature type="transmembrane region" description="Helical" evidence="7">
    <location>
        <begin position="282"/>
        <end position="305"/>
    </location>
</feature>
<gene>
    <name evidence="9" type="ORF">ACFSUL_15510</name>
</gene>
<dbReference type="RefSeq" id="WP_377936854.1">
    <property type="nucleotide sequence ID" value="NZ_JBHUMF010000031.1"/>
</dbReference>
<organism evidence="9 10">
    <name type="scientific">Bacillus seohaeanensis</name>
    <dbReference type="NCBI Taxonomy" id="284580"/>
    <lineage>
        <taxon>Bacteria</taxon>
        <taxon>Bacillati</taxon>
        <taxon>Bacillota</taxon>
        <taxon>Bacilli</taxon>
        <taxon>Bacillales</taxon>
        <taxon>Bacillaceae</taxon>
        <taxon>Bacillus</taxon>
    </lineage>
</organism>
<evidence type="ECO:0000256" key="5">
    <source>
        <dbReference type="ARBA" id="ARBA00022989"/>
    </source>
</evidence>
<evidence type="ECO:0000313" key="10">
    <source>
        <dbReference type="Proteomes" id="UP001597506"/>
    </source>
</evidence>
<dbReference type="Gene3D" id="1.20.1250.20">
    <property type="entry name" value="MFS general substrate transporter like domains"/>
    <property type="match status" value="1"/>
</dbReference>
<accession>A0ABW5RUW7</accession>